<organism evidence="2 3">
    <name type="scientific">Dietzia psychralcaliphila</name>
    <dbReference type="NCBI Taxonomy" id="139021"/>
    <lineage>
        <taxon>Bacteria</taxon>
        <taxon>Bacillati</taxon>
        <taxon>Actinomycetota</taxon>
        <taxon>Actinomycetes</taxon>
        <taxon>Mycobacteriales</taxon>
        <taxon>Dietziaceae</taxon>
        <taxon>Dietzia</taxon>
    </lineage>
</organism>
<dbReference type="PANTHER" id="PTHR38479">
    <property type="entry name" value="LMO0824 PROTEIN"/>
    <property type="match status" value="1"/>
</dbReference>
<evidence type="ECO:0000313" key="2">
    <source>
        <dbReference type="EMBL" id="AWH96528.1"/>
    </source>
</evidence>
<protein>
    <recommendedName>
        <fullName evidence="4">Winged helix DNA-binding protein</fullName>
    </recommendedName>
</protein>
<name>A0AAD0JRC6_9ACTN</name>
<dbReference type="EMBL" id="CP015453">
    <property type="protein sequence ID" value="AWH96528.1"/>
    <property type="molecule type" value="Genomic_DNA"/>
</dbReference>
<dbReference type="AlphaFoldDB" id="A0AAD0JRC6"/>
<sequence length="399" mass="42894">MREASGPTPITRRDLARFRLASQRLVGERCTSPAEAVRWMACVQGQDLPGALESVALRSLGPAGTPATITDVRAALADGSVVRSWPMRGTLHLVPGEDLGWMVRLAAGRSRSAQVARLAALGVDDDEIDRAHRVLMEEVAGTRVRSRKQLQERWRAEGLDVSGGRGYHLLYLFVVDGLVSQVDCTGSGGTGSGGTDSGGTGSGCTDSGGTGSGGVVHGFAHHERWLAAHGITPRTPTRDQAVAEWLERFLRSHGPARAEDFRRWTTLPLRDIRPALEAVSERLEAVSFDGATYWMDPGAADRLATAGRSADAVLLLPGFDEYLLGYGDRSHAVAPDHAQLIVPGNNGVFRRTVVHRAHVIATWKTVGSGARRRIEAAPFAPLTKAQSTGIDRAYRRHPT</sequence>
<dbReference type="Pfam" id="PF06224">
    <property type="entry name" value="AlkZ-like"/>
    <property type="match status" value="2"/>
</dbReference>
<feature type="region of interest" description="Disordered" evidence="1">
    <location>
        <begin position="188"/>
        <end position="209"/>
    </location>
</feature>
<accession>A0AAD0JRC6</accession>
<dbReference type="Proteomes" id="UP000244903">
    <property type="component" value="Chromosome"/>
</dbReference>
<evidence type="ECO:0000256" key="1">
    <source>
        <dbReference type="SAM" id="MobiDB-lite"/>
    </source>
</evidence>
<dbReference type="PANTHER" id="PTHR38479:SF2">
    <property type="entry name" value="WINGED HELIX DNA-BINDING DOMAIN-CONTAINING PROTEIN"/>
    <property type="match status" value="1"/>
</dbReference>
<keyword evidence="3" id="KW-1185">Reference proteome</keyword>
<dbReference type="InterPro" id="IPR009351">
    <property type="entry name" value="AlkZ-like"/>
</dbReference>
<gene>
    <name evidence="2" type="ORF">A6048_14680</name>
</gene>
<dbReference type="KEGG" id="dpc:A6048_14680"/>
<dbReference type="RefSeq" id="WP_146166321.1">
    <property type="nucleotide sequence ID" value="NZ_CP015453.1"/>
</dbReference>
<evidence type="ECO:0000313" key="3">
    <source>
        <dbReference type="Proteomes" id="UP000244903"/>
    </source>
</evidence>
<reference evidence="2 3" key="1">
    <citation type="submission" date="2016-04" db="EMBL/GenBank/DDBJ databases">
        <title>Complete genome sequence of the haloalkaliphilic hydrocarbon-degrading bacterium Dietzia psychralcaliphila ILA-1T, isolated from a drain of a fish product-processing plant.</title>
        <authorList>
            <person name="Zhao J."/>
            <person name="Hu B."/>
            <person name="Geng S."/>
            <person name="Nie Y."/>
            <person name="Tang Y."/>
        </authorList>
    </citation>
    <scope>NUCLEOTIDE SEQUENCE [LARGE SCALE GENOMIC DNA]</scope>
    <source>
        <strain evidence="2 3">ILA-1</strain>
    </source>
</reference>
<proteinExistence type="predicted"/>
<evidence type="ECO:0008006" key="4">
    <source>
        <dbReference type="Google" id="ProtNLM"/>
    </source>
</evidence>